<accession>A0A1I8AK23</accession>
<keyword evidence="1" id="KW-1185">Reference proteome</keyword>
<dbReference type="AlphaFoldDB" id="A0A1I8AK23"/>
<dbReference type="WBParaSite" id="L893_g6406.t1">
    <property type="protein sequence ID" value="L893_g6406.t1"/>
    <property type="gene ID" value="L893_g6406"/>
</dbReference>
<reference evidence="2" key="1">
    <citation type="submission" date="2016-11" db="UniProtKB">
        <authorList>
            <consortium name="WormBaseParasite"/>
        </authorList>
    </citation>
    <scope>IDENTIFICATION</scope>
</reference>
<evidence type="ECO:0000313" key="2">
    <source>
        <dbReference type="WBParaSite" id="L893_g6406.t1"/>
    </source>
</evidence>
<dbReference type="Proteomes" id="UP000095287">
    <property type="component" value="Unplaced"/>
</dbReference>
<sequence length="75" mass="8613">MEKSFQQLTCENAATIIQVGENVLWLHCATKTLEAFKEIANAHSTTLEFIYVFNFGIGQRFPQPREIDENPEKKP</sequence>
<name>A0A1I8AK23_9BILA</name>
<organism evidence="1 2">
    <name type="scientific">Steinernema glaseri</name>
    <dbReference type="NCBI Taxonomy" id="37863"/>
    <lineage>
        <taxon>Eukaryota</taxon>
        <taxon>Metazoa</taxon>
        <taxon>Ecdysozoa</taxon>
        <taxon>Nematoda</taxon>
        <taxon>Chromadorea</taxon>
        <taxon>Rhabditida</taxon>
        <taxon>Tylenchina</taxon>
        <taxon>Panagrolaimomorpha</taxon>
        <taxon>Strongyloidoidea</taxon>
        <taxon>Steinernematidae</taxon>
        <taxon>Steinernema</taxon>
    </lineage>
</organism>
<proteinExistence type="predicted"/>
<protein>
    <submittedName>
        <fullName evidence="2">Photolyase/cryptochrome alpha/beta domain-containing protein</fullName>
    </submittedName>
</protein>
<evidence type="ECO:0000313" key="1">
    <source>
        <dbReference type="Proteomes" id="UP000095287"/>
    </source>
</evidence>